<proteinExistence type="predicted"/>
<evidence type="ECO:0000313" key="1">
    <source>
        <dbReference type="EMBL" id="KAF2255121.1"/>
    </source>
</evidence>
<accession>A0A6A6IX62</accession>
<dbReference type="AlphaFoldDB" id="A0A6A6IX62"/>
<protein>
    <submittedName>
        <fullName evidence="1">Uncharacterized protein</fullName>
    </submittedName>
</protein>
<organism evidence="1 2">
    <name type="scientific">Trematosphaeria pertusa</name>
    <dbReference type="NCBI Taxonomy" id="390896"/>
    <lineage>
        <taxon>Eukaryota</taxon>
        <taxon>Fungi</taxon>
        <taxon>Dikarya</taxon>
        <taxon>Ascomycota</taxon>
        <taxon>Pezizomycotina</taxon>
        <taxon>Dothideomycetes</taxon>
        <taxon>Pleosporomycetidae</taxon>
        <taxon>Pleosporales</taxon>
        <taxon>Massarineae</taxon>
        <taxon>Trematosphaeriaceae</taxon>
        <taxon>Trematosphaeria</taxon>
    </lineage>
</organism>
<gene>
    <name evidence="1" type="ORF">BU26DRAFT_583760</name>
</gene>
<dbReference type="RefSeq" id="XP_033690125.1">
    <property type="nucleotide sequence ID" value="XM_033834577.1"/>
</dbReference>
<evidence type="ECO:0000313" key="2">
    <source>
        <dbReference type="Proteomes" id="UP000800094"/>
    </source>
</evidence>
<keyword evidence="2" id="KW-1185">Reference proteome</keyword>
<sequence>MAHFVPTWGFGNIAKQNTPAGKESNSNLIEIRVMKVEPEAIIVKRESDVEEDAVFTKQELNVEDRVADIAIKREPEYNRQAEIERESATPYEEDDLECADEDGDQEMTPAPEEEGDGVAEAEENHLENNDQAGQYHYPFQYHGLPYHLPDPAALGGYLPVRYANYHALAHLAGVPLQHDPVGHWNPRVAYGPLRAYHRDPPARYDDLGFYNAPPVPRPQDPAAAPVGNERERQTTALRDFVGRNVIILAEVQSVDSVENLRGRGFRVRLTNGHAMTLDTADGHSAVGDKTLFWAYAE</sequence>
<reference evidence="1" key="1">
    <citation type="journal article" date="2020" name="Stud. Mycol.">
        <title>101 Dothideomycetes genomes: a test case for predicting lifestyles and emergence of pathogens.</title>
        <authorList>
            <person name="Haridas S."/>
            <person name="Albert R."/>
            <person name="Binder M."/>
            <person name="Bloem J."/>
            <person name="Labutti K."/>
            <person name="Salamov A."/>
            <person name="Andreopoulos B."/>
            <person name="Baker S."/>
            <person name="Barry K."/>
            <person name="Bills G."/>
            <person name="Bluhm B."/>
            <person name="Cannon C."/>
            <person name="Castanera R."/>
            <person name="Culley D."/>
            <person name="Daum C."/>
            <person name="Ezra D."/>
            <person name="Gonzalez J."/>
            <person name="Henrissat B."/>
            <person name="Kuo A."/>
            <person name="Liang C."/>
            <person name="Lipzen A."/>
            <person name="Lutzoni F."/>
            <person name="Magnuson J."/>
            <person name="Mondo S."/>
            <person name="Nolan M."/>
            <person name="Ohm R."/>
            <person name="Pangilinan J."/>
            <person name="Park H.-J."/>
            <person name="Ramirez L."/>
            <person name="Alfaro M."/>
            <person name="Sun H."/>
            <person name="Tritt A."/>
            <person name="Yoshinaga Y."/>
            <person name="Zwiers L.-H."/>
            <person name="Turgeon B."/>
            <person name="Goodwin S."/>
            <person name="Spatafora J."/>
            <person name="Crous P."/>
            <person name="Grigoriev I."/>
        </authorList>
    </citation>
    <scope>NUCLEOTIDE SEQUENCE</scope>
    <source>
        <strain evidence="1">CBS 122368</strain>
    </source>
</reference>
<dbReference type="GeneID" id="54587907"/>
<dbReference type="Proteomes" id="UP000800094">
    <property type="component" value="Unassembled WGS sequence"/>
</dbReference>
<dbReference type="EMBL" id="ML987190">
    <property type="protein sequence ID" value="KAF2255121.1"/>
    <property type="molecule type" value="Genomic_DNA"/>
</dbReference>
<name>A0A6A6IX62_9PLEO</name>